<dbReference type="InterPro" id="IPR011948">
    <property type="entry name" value="Dullard_phosphatase"/>
</dbReference>
<dbReference type="SMART" id="SM00577">
    <property type="entry name" value="CPDc"/>
    <property type="match status" value="1"/>
</dbReference>
<feature type="compositionally biased region" description="Basic and acidic residues" evidence="5">
    <location>
        <begin position="227"/>
        <end position="237"/>
    </location>
</feature>
<feature type="region of interest" description="Disordered" evidence="5">
    <location>
        <begin position="534"/>
        <end position="582"/>
    </location>
</feature>
<feature type="domain" description="FCP1 homology" evidence="6">
    <location>
        <begin position="848"/>
        <end position="1007"/>
    </location>
</feature>
<evidence type="ECO:0000313" key="7">
    <source>
        <dbReference type="EMBL" id="KAJ1919737.1"/>
    </source>
</evidence>
<dbReference type="OrthoDB" id="277011at2759"/>
<feature type="compositionally biased region" description="Polar residues" evidence="5">
    <location>
        <begin position="495"/>
        <end position="511"/>
    </location>
</feature>
<dbReference type="InterPro" id="IPR050365">
    <property type="entry name" value="TIM50"/>
</dbReference>
<keyword evidence="8" id="KW-1185">Reference proteome</keyword>
<feature type="compositionally biased region" description="Low complexity" evidence="5">
    <location>
        <begin position="49"/>
        <end position="65"/>
    </location>
</feature>
<feature type="region of interest" description="Disordered" evidence="5">
    <location>
        <begin position="1"/>
        <end position="329"/>
    </location>
</feature>
<dbReference type="PROSITE" id="PS50969">
    <property type="entry name" value="FCP1"/>
    <property type="match status" value="1"/>
</dbReference>
<feature type="compositionally biased region" description="Polar residues" evidence="5">
    <location>
        <begin position="560"/>
        <end position="573"/>
    </location>
</feature>
<gene>
    <name evidence="7" type="primary">CTDSPL2</name>
    <name evidence="7" type="ORF">H4219_001766</name>
</gene>
<feature type="compositionally biased region" description="Low complexity" evidence="5">
    <location>
        <begin position="108"/>
        <end position="122"/>
    </location>
</feature>
<dbReference type="AlphaFoldDB" id="A0A9W8A7B5"/>
<sequence length="1123" mass="121920">MVTRPASGSIAIALPAPSATTTAAGSGPTIRTTRRTRSIKSKTNVDPGPTAIRSTPAPRTTATQTKRTRAGAKSTAANASTKTKAANNSANKRPKEAPPSGGTRGTESTAAATKKSISARTTRSLRSKNKSPTVAATDADKPSSTFFSPEADLITPSSEPSDSPKKENRKRSNDRTLESDQPKKMKALNVVRAFSVQVEKKGRSKKNETAVIPKKAKKADTATTAVKADRRAEDVESKYPPLPTTPSSRSGSAADIKSPRAKLPQTKVSNIKRPVQKVSAIANKPRISKSKIATASMASGAATGAQLPPSPPPPEVNFIMSSPKRKGTSNLYKSTMMKYNKVAAGITKSKTKPNSNMQIDINSPKIKVRSNDPQNALPETPTTVRTNRDVPSLTSLLPTKSDDDNDDDDDADVSGRDAVGGNKLKKKHGGLGLMSSALPSLSKRQRDNEDRSMASTVPRGDTDSTLEIEHADEVPDQGDDSNDDGDTATRDHKNQQSNGAANENCSANGDSASPLKTIFSPVINLLRKVSGSNDQHSQAVASAVEKNTPTNTENKREIGTNPTATGNSTTNKPQEQQHQQHSELLNYGVSEDQTQLTLMQHTANSNSNLTAQSPCSGSNQTDPNMLAYSNGSQSQQNSSDFSQWNISAVEAAALQYDVHNGYNLMAMNNNGANNTSMYSGDNNYTTTSIISPHLAATTNTSGGHHQQYMTNGGQYYTDNNGALVPTNIDRASYNSHQHMTASPYSVVSANSVASTITSPTISRTGVAATAAQTAGYNTNYHQSQFMRYDQDSMMMTMSDIDEYDNSMHNNGEDEENQDIIEAYILMGSLPPIPKEHLQRPFVLPRKTRSSPPITLVLDLDETLVHCSVTEIKDPDLIFPVEFDGTIFQVHCRLRPKYLEFLERVSKIFEVVLFTASQQAYANKLMNYIDPQRKLVKYRLFRDSCVNINENYIKDLSILGRDIGKVVIVDNAPQTYGYQQSNGIPIRSWYEDPNDNELMMVLEFLETLVGKEDVRPLVDSKFNTRKKVEKYYSLSSRFGFINTPDIDFNDYDESSSDDDDDDEDEDVSSDNNDENNTEKNSNRATTTTLASPPRASSSKASKCSSKNNINVASTTPAATSTSSI</sequence>
<evidence type="ECO:0000256" key="1">
    <source>
        <dbReference type="ARBA" id="ARBA00022801"/>
    </source>
</evidence>
<dbReference type="Gene3D" id="3.40.50.1000">
    <property type="entry name" value="HAD superfamily/HAD-like"/>
    <property type="match status" value="1"/>
</dbReference>
<feature type="compositionally biased region" description="Polar residues" evidence="5">
    <location>
        <begin position="534"/>
        <end position="552"/>
    </location>
</feature>
<reference evidence="7" key="1">
    <citation type="submission" date="2022-07" db="EMBL/GenBank/DDBJ databases">
        <title>Phylogenomic reconstructions and comparative analyses of Kickxellomycotina fungi.</title>
        <authorList>
            <person name="Reynolds N.K."/>
            <person name="Stajich J.E."/>
            <person name="Barry K."/>
            <person name="Grigoriev I.V."/>
            <person name="Crous P."/>
            <person name="Smith M.E."/>
        </authorList>
    </citation>
    <scope>NUCLEOTIDE SEQUENCE</scope>
    <source>
        <strain evidence="7">NBRC 100468</strain>
    </source>
</reference>
<evidence type="ECO:0000256" key="2">
    <source>
        <dbReference type="ARBA" id="ARBA00022912"/>
    </source>
</evidence>
<feature type="compositionally biased region" description="Low complexity" evidence="5">
    <location>
        <begin position="1089"/>
        <end position="1123"/>
    </location>
</feature>
<dbReference type="GO" id="GO:0005634">
    <property type="term" value="C:nucleus"/>
    <property type="evidence" value="ECO:0007669"/>
    <property type="project" value="UniProtKB-ARBA"/>
</dbReference>
<feature type="compositionally biased region" description="Polar residues" evidence="5">
    <location>
        <begin position="352"/>
        <end position="361"/>
    </location>
</feature>
<name>A0A9W8A7B5_9FUNG</name>
<comment type="caution">
    <text evidence="7">The sequence shown here is derived from an EMBL/GenBank/DDBJ whole genome shotgun (WGS) entry which is preliminary data.</text>
</comment>
<dbReference type="FunFam" id="3.40.50.1000:FF:000015">
    <property type="entry name" value="CTD small phosphatase-like protein 2"/>
    <property type="match status" value="1"/>
</dbReference>
<comment type="function">
    <text evidence="3">Probable phosphatase.</text>
</comment>
<dbReference type="GO" id="GO:0004721">
    <property type="term" value="F:phosphoprotein phosphatase activity"/>
    <property type="evidence" value="ECO:0007669"/>
    <property type="project" value="UniProtKB-KW"/>
</dbReference>
<dbReference type="NCBIfam" id="TIGR02251">
    <property type="entry name" value="HIF-SF_euk"/>
    <property type="match status" value="1"/>
</dbReference>
<feature type="region of interest" description="Disordered" evidence="5">
    <location>
        <begin position="606"/>
        <end position="639"/>
    </location>
</feature>
<comment type="similarity">
    <text evidence="4">Belongs to the CTDSPL2 family.</text>
</comment>
<dbReference type="InterPro" id="IPR036412">
    <property type="entry name" value="HAD-like_sf"/>
</dbReference>
<dbReference type="SUPFAM" id="SSF56784">
    <property type="entry name" value="HAD-like"/>
    <property type="match status" value="1"/>
</dbReference>
<protein>
    <submittedName>
        <fullName evidence="7">CTD small phosphatase-like protein 2</fullName>
    </submittedName>
</protein>
<feature type="compositionally biased region" description="Basic and acidic residues" evidence="5">
    <location>
        <begin position="162"/>
        <end position="183"/>
    </location>
</feature>
<evidence type="ECO:0000256" key="5">
    <source>
        <dbReference type="SAM" id="MobiDB-lite"/>
    </source>
</evidence>
<dbReference type="Proteomes" id="UP001150538">
    <property type="component" value="Unassembled WGS sequence"/>
</dbReference>
<feature type="compositionally biased region" description="Acidic residues" evidence="5">
    <location>
        <begin position="1048"/>
        <end position="1074"/>
    </location>
</feature>
<dbReference type="InterPro" id="IPR004274">
    <property type="entry name" value="FCP1_dom"/>
</dbReference>
<feature type="region of interest" description="Disordered" evidence="5">
    <location>
        <begin position="1048"/>
        <end position="1123"/>
    </location>
</feature>
<feature type="compositionally biased region" description="Low complexity" evidence="5">
    <location>
        <begin position="629"/>
        <end position="639"/>
    </location>
</feature>
<evidence type="ECO:0000256" key="3">
    <source>
        <dbReference type="ARBA" id="ARBA00037324"/>
    </source>
</evidence>
<feature type="compositionally biased region" description="Acidic residues" evidence="5">
    <location>
        <begin position="403"/>
        <end position="412"/>
    </location>
</feature>
<feature type="compositionally biased region" description="Low complexity" evidence="5">
    <location>
        <begin position="72"/>
        <end position="91"/>
    </location>
</feature>
<feature type="compositionally biased region" description="Acidic residues" evidence="5">
    <location>
        <begin position="474"/>
        <end position="486"/>
    </location>
</feature>
<proteinExistence type="inferred from homology"/>
<evidence type="ECO:0000256" key="4">
    <source>
        <dbReference type="ARBA" id="ARBA00038355"/>
    </source>
</evidence>
<organism evidence="7 8">
    <name type="scientific">Mycoemilia scoparia</name>
    <dbReference type="NCBI Taxonomy" id="417184"/>
    <lineage>
        <taxon>Eukaryota</taxon>
        <taxon>Fungi</taxon>
        <taxon>Fungi incertae sedis</taxon>
        <taxon>Zoopagomycota</taxon>
        <taxon>Kickxellomycotina</taxon>
        <taxon>Kickxellomycetes</taxon>
        <taxon>Kickxellales</taxon>
        <taxon>Kickxellaceae</taxon>
        <taxon>Mycoemilia</taxon>
    </lineage>
</organism>
<dbReference type="PANTHER" id="PTHR12210">
    <property type="entry name" value="DULLARD PROTEIN PHOSPHATASE"/>
    <property type="match status" value="1"/>
</dbReference>
<dbReference type="Pfam" id="PF03031">
    <property type="entry name" value="NIF"/>
    <property type="match status" value="1"/>
</dbReference>
<accession>A0A9W8A7B5</accession>
<feature type="compositionally biased region" description="Basic and acidic residues" evidence="5">
    <location>
        <begin position="198"/>
        <end position="208"/>
    </location>
</feature>
<keyword evidence="1" id="KW-0378">Hydrolase</keyword>
<feature type="region of interest" description="Disordered" evidence="5">
    <location>
        <begin position="346"/>
        <end position="512"/>
    </location>
</feature>
<evidence type="ECO:0000259" key="6">
    <source>
        <dbReference type="PROSITE" id="PS50969"/>
    </source>
</evidence>
<feature type="compositionally biased region" description="Low complexity" evidence="5">
    <location>
        <begin position="293"/>
        <end position="305"/>
    </location>
</feature>
<dbReference type="CDD" id="cd07521">
    <property type="entry name" value="HAD_FCP1-like"/>
    <property type="match status" value="1"/>
</dbReference>
<feature type="compositionally biased region" description="Low complexity" evidence="5">
    <location>
        <begin position="1"/>
        <end position="31"/>
    </location>
</feature>
<dbReference type="EMBL" id="JANBPU010000022">
    <property type="protein sequence ID" value="KAJ1919737.1"/>
    <property type="molecule type" value="Genomic_DNA"/>
</dbReference>
<keyword evidence="2" id="KW-0904">Protein phosphatase</keyword>
<evidence type="ECO:0000313" key="8">
    <source>
        <dbReference type="Proteomes" id="UP001150538"/>
    </source>
</evidence>
<dbReference type="InterPro" id="IPR023214">
    <property type="entry name" value="HAD_sf"/>
</dbReference>
<feature type="compositionally biased region" description="Polar residues" evidence="5">
    <location>
        <begin position="606"/>
        <end position="623"/>
    </location>
</feature>